<sequence length="243" mass="26754">MLLLQKKHTSYISAVSMAFCSTIHVSVRMLQTSLLGQKDVEFCFLGSANSRCLILGDLVLFPLTALSQPSSLIKSTNKLRDSLLPKDEAKLAIPLLLSHSIVLLSALTPPRAIKRLSWKKAVEYFQKLLHDLDVVYSHPAYLILYFNYYLHVALTMIVNIVWSDDSVSNGNKEEEANDGVPVRGVWYNGGDVANGSVRAGLGHGSNGFWVEQVMDQMVHALRMGQMGHGSNGSGRVRSGRPVT</sequence>
<organism evidence="1">
    <name type="scientific">Tanacetum cinerariifolium</name>
    <name type="common">Dalmatian daisy</name>
    <name type="synonym">Chrysanthemum cinerariifolium</name>
    <dbReference type="NCBI Taxonomy" id="118510"/>
    <lineage>
        <taxon>Eukaryota</taxon>
        <taxon>Viridiplantae</taxon>
        <taxon>Streptophyta</taxon>
        <taxon>Embryophyta</taxon>
        <taxon>Tracheophyta</taxon>
        <taxon>Spermatophyta</taxon>
        <taxon>Magnoliopsida</taxon>
        <taxon>eudicotyledons</taxon>
        <taxon>Gunneridae</taxon>
        <taxon>Pentapetalae</taxon>
        <taxon>asterids</taxon>
        <taxon>campanulids</taxon>
        <taxon>Asterales</taxon>
        <taxon>Asteraceae</taxon>
        <taxon>Asteroideae</taxon>
        <taxon>Anthemideae</taxon>
        <taxon>Anthemidinae</taxon>
        <taxon>Tanacetum</taxon>
    </lineage>
</organism>
<evidence type="ECO:0000313" key="1">
    <source>
        <dbReference type="EMBL" id="GEZ37468.1"/>
    </source>
</evidence>
<proteinExistence type="predicted"/>
<comment type="caution">
    <text evidence="1">The sequence shown here is derived from an EMBL/GenBank/DDBJ whole genome shotgun (WGS) entry which is preliminary data.</text>
</comment>
<accession>A0A699I9V2</accession>
<feature type="non-terminal residue" evidence="1">
    <location>
        <position position="243"/>
    </location>
</feature>
<reference evidence="1" key="1">
    <citation type="journal article" date="2019" name="Sci. Rep.">
        <title>Draft genome of Tanacetum cinerariifolium, the natural source of mosquito coil.</title>
        <authorList>
            <person name="Yamashiro T."/>
            <person name="Shiraishi A."/>
            <person name="Satake H."/>
            <person name="Nakayama K."/>
        </authorList>
    </citation>
    <scope>NUCLEOTIDE SEQUENCE</scope>
</reference>
<dbReference type="AlphaFoldDB" id="A0A699I9V2"/>
<protein>
    <submittedName>
        <fullName evidence="1">N-alpha-acetyltransferase 35, NatC auxiliary subunit</fullName>
    </submittedName>
</protein>
<keyword evidence="1" id="KW-0808">Transferase</keyword>
<name>A0A699I9V2_TANCI</name>
<dbReference type="GO" id="GO:0016740">
    <property type="term" value="F:transferase activity"/>
    <property type="evidence" value="ECO:0007669"/>
    <property type="project" value="UniProtKB-KW"/>
</dbReference>
<gene>
    <name evidence="1" type="ORF">Tci_509441</name>
</gene>
<dbReference type="EMBL" id="BKCJ010271340">
    <property type="protein sequence ID" value="GEZ37468.1"/>
    <property type="molecule type" value="Genomic_DNA"/>
</dbReference>